<dbReference type="OrthoDB" id="9810140at2"/>
<dbReference type="Proteomes" id="UP000297225">
    <property type="component" value="Unassembled WGS sequence"/>
</dbReference>
<comment type="caution">
    <text evidence="2">The sequence shown here is derived from an EMBL/GenBank/DDBJ whole genome shotgun (WGS) entry which is preliminary data.</text>
</comment>
<gene>
    <name evidence="2" type="ORF">E4P47_08505</name>
</gene>
<dbReference type="Gene3D" id="1.10.1660.10">
    <property type="match status" value="1"/>
</dbReference>
<organism evidence="2 3">
    <name type="scientific">Porphyromonas levii</name>
    <dbReference type="NCBI Taxonomy" id="28114"/>
    <lineage>
        <taxon>Bacteria</taxon>
        <taxon>Pseudomonadati</taxon>
        <taxon>Bacteroidota</taxon>
        <taxon>Bacteroidia</taxon>
        <taxon>Bacteroidales</taxon>
        <taxon>Porphyromonadaceae</taxon>
        <taxon>Porphyromonas</taxon>
    </lineage>
</organism>
<dbReference type="GO" id="GO:0003700">
    <property type="term" value="F:DNA-binding transcription factor activity"/>
    <property type="evidence" value="ECO:0007669"/>
    <property type="project" value="InterPro"/>
</dbReference>
<keyword evidence="1" id="KW-0238">DNA-binding</keyword>
<reference evidence="2 3" key="1">
    <citation type="submission" date="2019-03" db="EMBL/GenBank/DDBJ databases">
        <title>Porphyromonas levii Isolated from the Uterus of Dairy Cows.</title>
        <authorList>
            <person name="Francis A.M."/>
        </authorList>
    </citation>
    <scope>NUCLEOTIDE SEQUENCE [LARGE SCALE GENOMIC DNA]</scope>
    <source>
        <strain evidence="2 3">AF5678</strain>
    </source>
</reference>
<dbReference type="GO" id="GO:0003677">
    <property type="term" value="F:DNA binding"/>
    <property type="evidence" value="ECO:0007669"/>
    <property type="project" value="UniProtKB-KW"/>
</dbReference>
<dbReference type="PANTHER" id="PTHR30204:SF15">
    <property type="entry name" value="BLL5018 PROTEIN"/>
    <property type="match status" value="1"/>
</dbReference>
<dbReference type="AlphaFoldDB" id="A0A4Y8WN07"/>
<evidence type="ECO:0000313" key="2">
    <source>
        <dbReference type="EMBL" id="TFH94210.1"/>
    </source>
</evidence>
<dbReference type="InterPro" id="IPR000551">
    <property type="entry name" value="MerR-type_HTH_dom"/>
</dbReference>
<dbReference type="SUPFAM" id="SSF46955">
    <property type="entry name" value="Putative DNA-binding domain"/>
    <property type="match status" value="1"/>
</dbReference>
<protein>
    <submittedName>
        <fullName evidence="2">MerR family transcriptional regulator</fullName>
    </submittedName>
</protein>
<evidence type="ECO:0000313" key="3">
    <source>
        <dbReference type="Proteomes" id="UP000297225"/>
    </source>
</evidence>
<dbReference type="Pfam" id="PF13411">
    <property type="entry name" value="MerR_1"/>
    <property type="match status" value="1"/>
</dbReference>
<dbReference type="InterPro" id="IPR009061">
    <property type="entry name" value="DNA-bd_dom_put_sf"/>
</dbReference>
<dbReference type="SMART" id="SM00422">
    <property type="entry name" value="HTH_MERR"/>
    <property type="match status" value="1"/>
</dbReference>
<sequence>MARKRRKGTPQKHWRFDQKQVENMEKAYYSIAEVAKMFDVEETQLRYWEKHTSLNPQRASGSGARLYDKDDLETVGQIKYLLQEKGLALSAVQAKLDAEGVHAELEIRGKLFEIRDKVEQLREMVQKQLGSN</sequence>
<dbReference type="EMBL" id="SPNC01000162">
    <property type="protein sequence ID" value="TFH94210.1"/>
    <property type="molecule type" value="Genomic_DNA"/>
</dbReference>
<keyword evidence="3" id="KW-1185">Reference proteome</keyword>
<dbReference type="PROSITE" id="PS50937">
    <property type="entry name" value="HTH_MERR_2"/>
    <property type="match status" value="1"/>
</dbReference>
<accession>A0A4Y8WN07</accession>
<dbReference type="RefSeq" id="WP_018357418.1">
    <property type="nucleotide sequence ID" value="NZ_CP197400.1"/>
</dbReference>
<dbReference type="STRING" id="1122973.GCA_000379925_00135"/>
<dbReference type="InterPro" id="IPR047057">
    <property type="entry name" value="MerR_fam"/>
</dbReference>
<name>A0A4Y8WN07_9PORP</name>
<dbReference type="GeneID" id="66796370"/>
<proteinExistence type="predicted"/>
<dbReference type="PANTHER" id="PTHR30204">
    <property type="entry name" value="REDOX-CYCLING DRUG-SENSING TRANSCRIPTIONAL ACTIVATOR SOXR"/>
    <property type="match status" value="1"/>
</dbReference>
<evidence type="ECO:0000256" key="1">
    <source>
        <dbReference type="ARBA" id="ARBA00023125"/>
    </source>
</evidence>